<evidence type="ECO:0000313" key="1">
    <source>
        <dbReference type="EMBL" id="KAE9326835.1"/>
    </source>
</evidence>
<accession>A0A6A4ESD7</accession>
<proteinExistence type="predicted"/>
<name>A0A6A4ESD7_9STRA</name>
<dbReference type="AlphaFoldDB" id="A0A6A4ESD7"/>
<comment type="caution">
    <text evidence="1">The sequence shown here is derived from an EMBL/GenBank/DDBJ whole genome shotgun (WGS) entry which is preliminary data.</text>
</comment>
<keyword evidence="2" id="KW-1185">Reference proteome</keyword>
<gene>
    <name evidence="1" type="ORF">PR003_g16160</name>
</gene>
<protein>
    <submittedName>
        <fullName evidence="1">Uncharacterized protein</fullName>
    </submittedName>
</protein>
<dbReference type="EMBL" id="QXFT01001163">
    <property type="protein sequence ID" value="KAE9326835.1"/>
    <property type="molecule type" value="Genomic_DNA"/>
</dbReference>
<reference evidence="1 2" key="1">
    <citation type="submission" date="2018-08" db="EMBL/GenBank/DDBJ databases">
        <title>Genomic investigation of the strawberry pathogen Phytophthora fragariae indicates pathogenicity is determined by transcriptional variation in three key races.</title>
        <authorList>
            <person name="Adams T.M."/>
            <person name="Armitage A.D."/>
            <person name="Sobczyk M.K."/>
            <person name="Bates H.J."/>
            <person name="Dunwell J.M."/>
            <person name="Nellist C.F."/>
            <person name="Harrison R.J."/>
        </authorList>
    </citation>
    <scope>NUCLEOTIDE SEQUENCE [LARGE SCALE GENOMIC DNA]</scope>
    <source>
        <strain evidence="1 2">SCRP333</strain>
    </source>
</reference>
<dbReference type="Proteomes" id="UP000434957">
    <property type="component" value="Unassembled WGS sequence"/>
</dbReference>
<evidence type="ECO:0000313" key="2">
    <source>
        <dbReference type="Proteomes" id="UP000434957"/>
    </source>
</evidence>
<sequence>MANLIKPITSDHDLIALAAKCDIHLDAVLDSTKVTKPLAHDKPYLILLRPVDMDIGHWTCVHNSEYFDSMGEGPPTKYGINKYNEFQYQSAHGDYCGIWCVLWLFAKQHKQQQLLKPFHNLNMAKLKRALKSGKLSLSAAELKGSGSVLHLHPGSFDKALKARKRGKGVRLEITRHEIKKGYKRAQGGSIWGSIWGKIKKDFKFAKDSGLLSRAVDAAVPALATAVGVPQAAIPARGAIKQLTGVGVDGGKIRVADVAHQVKQALRYARKKGVLTDLADLAEKKLKEKPTKPEHVDLISTMRKSVKDKYGVGVAPASVPGKKRLVKGSTEAQARMAALRAMRKGKSKGGSFRL</sequence>
<organism evidence="1 2">
    <name type="scientific">Phytophthora rubi</name>
    <dbReference type="NCBI Taxonomy" id="129364"/>
    <lineage>
        <taxon>Eukaryota</taxon>
        <taxon>Sar</taxon>
        <taxon>Stramenopiles</taxon>
        <taxon>Oomycota</taxon>
        <taxon>Peronosporomycetes</taxon>
        <taxon>Peronosporales</taxon>
        <taxon>Peronosporaceae</taxon>
        <taxon>Phytophthora</taxon>
    </lineage>
</organism>